<dbReference type="InterPro" id="IPR011042">
    <property type="entry name" value="6-blade_b-propeller_TolB-like"/>
</dbReference>
<sequence>MTRRQRIEDLTGFALPGQPALSPDGREVVYVLTTVDAAADKNLTPLWLADTAGGNARRLTTGTADAAPAWSPDGTRIAFLRADGGAAQVWLLPAGGGEPTQVTSLPLGAGAPAWSPDGTKIAFGAPVDLHAMPGEDDAARAKRATAPVVTTRLDYKADGAGLLRTIRKHLHVLDLASGKVRQVTEGDWHASDPVWSPGSASLAFGAATAPDADLRFRAPVYTVDVSGGFTRPVEVALADGYGAPAAWTPDGSALIVIGRDRVGEPGAAIGHAALLRVPLDPTGTITDLAGSLDRNVMGGAPGYPGGVPALTDGGNTVLFCVRDRGCTHLYAVPADGSAAPRKVAAGPGMVVSGLSVARNTAAVALATPTSYGEIVLVDLASGTRTTVTEHGASQDRAGQDDAPQGGTSRDADDSRVELYLREPRQFTISDGTTVEGWLIRDPATSGPAPLLLDVHGGPHNAWNGAADPAHVYHQVLAARGWTVLLVNPRASDGYGEAFYTAAVGAWGVADAKDFLEPIEELVAEGIADPARLAVTGYSYGGYMTCYLTSRDSRFAAAVAGGAVCDLTSMAGTSDAARELSDWEWGADSPRGRDFSASDPITRVTDVTTPTLLLHGDSDIRCPVGQAEEWHVALRELGVETQLVRYPGASHLFILDGMPSHRIDYNQRVVDWVEQHASTGSRPKIDAAHWQRRLAVLAERHKVPGASLGILRLGSDGRPDELVEASHGFANVPAKIEATTDTLFQIGSISKVWTATVVMQLVDEGKLDLDAPVAEVLPELELADADVAKTVTMRQLLSHTSGIDGDVFTDTGRGDDCVEKYVALMREVKQNHPLGATWSYCNSGFTLAGRVIEKLTGLTWDAALREKLFTPLGLKHTVTLPEEALLFRTAAGHVDVTAEPVLAPVWQLPRSLGPAGLITSIPADVLAFARMHLTGGLAADGTRVLSAASAAAMTEFQAQVPDKYVLGDSWGIGWIRFGWDSQRLVGHDGNTIGQAAFLRILPGAGIAVTLLTNGGHTRDLYGDLYKEIFAELAGVAMPTPIAPPAQPVQNDITPHLGRYERAGVLMEILPGTDEIDGPALRTTITGPLAELQPDDTVHTYPMAAIGQDLYVVREPEAETWVPITFYALATGERYLHFGARATPKVAD</sequence>
<dbReference type="GO" id="GO:0004252">
    <property type="term" value="F:serine-type endopeptidase activity"/>
    <property type="evidence" value="ECO:0007669"/>
    <property type="project" value="TreeGrafter"/>
</dbReference>
<accession>A0A6P2C1G2</accession>
<dbReference type="OrthoDB" id="262125at2"/>
<dbReference type="Pfam" id="PF00326">
    <property type="entry name" value="Peptidase_S9"/>
    <property type="match status" value="1"/>
</dbReference>
<feature type="region of interest" description="Disordered" evidence="3">
    <location>
        <begin position="386"/>
        <end position="414"/>
    </location>
</feature>
<gene>
    <name evidence="6" type="ORF">EAS64_23025</name>
</gene>
<dbReference type="Gene3D" id="3.40.50.1820">
    <property type="entry name" value="alpha/beta hydrolase"/>
    <property type="match status" value="1"/>
</dbReference>
<evidence type="ECO:0000256" key="3">
    <source>
        <dbReference type="SAM" id="MobiDB-lite"/>
    </source>
</evidence>
<dbReference type="InterPro" id="IPR011659">
    <property type="entry name" value="WD40"/>
</dbReference>
<feature type="domain" description="Peptidase S9 prolyl oligopeptidase catalytic" evidence="5">
    <location>
        <begin position="474"/>
        <end position="676"/>
    </location>
</feature>
<dbReference type="Pfam" id="PF07676">
    <property type="entry name" value="PD40"/>
    <property type="match status" value="2"/>
</dbReference>
<dbReference type="RefSeq" id="WP_145855918.1">
    <property type="nucleotide sequence ID" value="NZ_RPFW01000004.1"/>
</dbReference>
<evidence type="ECO:0000256" key="2">
    <source>
        <dbReference type="ARBA" id="ARBA00022825"/>
    </source>
</evidence>
<evidence type="ECO:0000259" key="5">
    <source>
        <dbReference type="Pfam" id="PF00326"/>
    </source>
</evidence>
<dbReference type="InterPro" id="IPR012338">
    <property type="entry name" value="Beta-lactam/transpept-like"/>
</dbReference>
<keyword evidence="2" id="KW-0645">Protease</keyword>
<evidence type="ECO:0000259" key="4">
    <source>
        <dbReference type="Pfam" id="PF00144"/>
    </source>
</evidence>
<dbReference type="InterPro" id="IPR029058">
    <property type="entry name" value="AB_hydrolase_fold"/>
</dbReference>
<organism evidence="6 7">
    <name type="scientific">Trebonia kvetii</name>
    <dbReference type="NCBI Taxonomy" id="2480626"/>
    <lineage>
        <taxon>Bacteria</taxon>
        <taxon>Bacillati</taxon>
        <taxon>Actinomycetota</taxon>
        <taxon>Actinomycetes</taxon>
        <taxon>Streptosporangiales</taxon>
        <taxon>Treboniaceae</taxon>
        <taxon>Trebonia</taxon>
    </lineage>
</organism>
<dbReference type="PANTHER" id="PTHR42776">
    <property type="entry name" value="SERINE PEPTIDASE S9 FAMILY MEMBER"/>
    <property type="match status" value="1"/>
</dbReference>
<dbReference type="InterPro" id="IPR001466">
    <property type="entry name" value="Beta-lactam-related"/>
</dbReference>
<dbReference type="Gene3D" id="3.40.710.10">
    <property type="entry name" value="DD-peptidase/beta-lactamase superfamily"/>
    <property type="match status" value="1"/>
</dbReference>
<keyword evidence="1 6" id="KW-0378">Hydrolase</keyword>
<dbReference type="Proteomes" id="UP000460272">
    <property type="component" value="Unassembled WGS sequence"/>
</dbReference>
<dbReference type="PANTHER" id="PTHR42776:SF27">
    <property type="entry name" value="DIPEPTIDYL PEPTIDASE FAMILY MEMBER 6"/>
    <property type="match status" value="1"/>
</dbReference>
<feature type="domain" description="Beta-lactamase-related" evidence="4">
    <location>
        <begin position="693"/>
        <end position="1018"/>
    </location>
</feature>
<protein>
    <submittedName>
        <fullName evidence="6">Serine hydrolase</fullName>
    </submittedName>
</protein>
<evidence type="ECO:0000256" key="1">
    <source>
        <dbReference type="ARBA" id="ARBA00022801"/>
    </source>
</evidence>
<name>A0A6P2C1G2_9ACTN</name>
<dbReference type="InterPro" id="IPR001375">
    <property type="entry name" value="Peptidase_S9_cat"/>
</dbReference>
<evidence type="ECO:0000313" key="6">
    <source>
        <dbReference type="EMBL" id="TVZ03293.1"/>
    </source>
</evidence>
<dbReference type="SUPFAM" id="SSF56601">
    <property type="entry name" value="beta-lactamase/transpeptidase-like"/>
    <property type="match status" value="1"/>
</dbReference>
<comment type="caution">
    <text evidence="6">The sequence shown here is derived from an EMBL/GenBank/DDBJ whole genome shotgun (WGS) entry which is preliminary data.</text>
</comment>
<dbReference type="Gene3D" id="2.120.10.30">
    <property type="entry name" value="TolB, C-terminal domain"/>
    <property type="match status" value="1"/>
</dbReference>
<dbReference type="Gene3D" id="2.120.10.60">
    <property type="entry name" value="Tricorn protease N-terminal domain"/>
    <property type="match status" value="1"/>
</dbReference>
<keyword evidence="2" id="KW-0720">Serine protease</keyword>
<reference evidence="6 7" key="1">
    <citation type="submission" date="2018-11" db="EMBL/GenBank/DDBJ databases">
        <title>Trebonia kvetii gen.nov., sp.nov., a novel acidophilic actinobacterium, and proposal of the new actinobacterial family Treboniaceae fam. nov.</title>
        <authorList>
            <person name="Rapoport D."/>
            <person name="Sagova-Mareckova M."/>
            <person name="Sedlacek I."/>
            <person name="Provaznik J."/>
            <person name="Kralova S."/>
            <person name="Pavlinic D."/>
            <person name="Benes V."/>
            <person name="Kopecky J."/>
        </authorList>
    </citation>
    <scope>NUCLEOTIDE SEQUENCE [LARGE SCALE GENOMIC DNA]</scope>
    <source>
        <strain evidence="6 7">15Tr583</strain>
    </source>
</reference>
<dbReference type="EMBL" id="RPFW01000004">
    <property type="protein sequence ID" value="TVZ03293.1"/>
    <property type="molecule type" value="Genomic_DNA"/>
</dbReference>
<dbReference type="SUPFAM" id="SSF82171">
    <property type="entry name" value="DPP6 N-terminal domain-like"/>
    <property type="match status" value="1"/>
</dbReference>
<proteinExistence type="predicted"/>
<dbReference type="GO" id="GO:0006508">
    <property type="term" value="P:proteolysis"/>
    <property type="evidence" value="ECO:0007669"/>
    <property type="project" value="InterPro"/>
</dbReference>
<evidence type="ECO:0000313" key="7">
    <source>
        <dbReference type="Proteomes" id="UP000460272"/>
    </source>
</evidence>
<dbReference type="SUPFAM" id="SSF53474">
    <property type="entry name" value="alpha/beta-Hydrolases"/>
    <property type="match status" value="1"/>
</dbReference>
<dbReference type="AlphaFoldDB" id="A0A6P2C1G2"/>
<dbReference type="Pfam" id="PF00144">
    <property type="entry name" value="Beta-lactamase"/>
    <property type="match status" value="1"/>
</dbReference>
<keyword evidence="7" id="KW-1185">Reference proteome</keyword>